<feature type="region of interest" description="Disordered" evidence="1">
    <location>
        <begin position="1"/>
        <end position="86"/>
    </location>
</feature>
<feature type="compositionally biased region" description="Basic residues" evidence="1">
    <location>
        <begin position="127"/>
        <end position="136"/>
    </location>
</feature>
<sequence length="309" mass="34476">MHPSRAHLINSNTPLSPPPSSDDPEQPTKSTAFALTLPRPSYTTAPSPYTPSPFPVPSNVRSSPTSEHRPAAPSRSPSPLSSRFTSTHTEPRIYFLPLPSTLANQRLDALESATSRSWSAKQDHDRHYHRSGRPRQGKWDQNLHVAAVKNQEYSIDADRSTRHTPRSTRDHHHENTQETMTLRETTTDRTTARSDRTSNRHRHRPTRLPTQDRRNTKSRSRYRSRSPCPAQRTSYTTESDTLDLLRRYTFSDTTSGSSVVDAGAEWGGGGAFTSGRPRPSGCSSGYFTGQGDGRSRYSPERRGGGRRGG</sequence>
<feature type="region of interest" description="Disordered" evidence="1">
    <location>
        <begin position="113"/>
        <end position="237"/>
    </location>
</feature>
<organism evidence="2 3">
    <name type="scientific">Elsinoe batatas</name>
    <dbReference type="NCBI Taxonomy" id="2601811"/>
    <lineage>
        <taxon>Eukaryota</taxon>
        <taxon>Fungi</taxon>
        <taxon>Dikarya</taxon>
        <taxon>Ascomycota</taxon>
        <taxon>Pezizomycotina</taxon>
        <taxon>Dothideomycetes</taxon>
        <taxon>Dothideomycetidae</taxon>
        <taxon>Myriangiales</taxon>
        <taxon>Elsinoaceae</taxon>
        <taxon>Elsinoe</taxon>
    </lineage>
</organism>
<gene>
    <name evidence="2" type="ORF">KVT40_007740</name>
</gene>
<feature type="compositionally biased region" description="Low complexity" evidence="1">
    <location>
        <begin position="71"/>
        <end position="83"/>
    </location>
</feature>
<name>A0A8K0PEX4_9PEZI</name>
<keyword evidence="3" id="KW-1185">Reference proteome</keyword>
<comment type="caution">
    <text evidence="2">The sequence shown here is derived from an EMBL/GenBank/DDBJ whole genome shotgun (WGS) entry which is preliminary data.</text>
</comment>
<reference evidence="2" key="1">
    <citation type="submission" date="2021-07" db="EMBL/GenBank/DDBJ databases">
        <title>Elsinoe batatas strain:CRI-CJ2 Genome sequencing and assembly.</title>
        <authorList>
            <person name="Huang L."/>
        </authorList>
    </citation>
    <scope>NUCLEOTIDE SEQUENCE</scope>
    <source>
        <strain evidence="2">CRI-CJ2</strain>
    </source>
</reference>
<feature type="compositionally biased region" description="Basic and acidic residues" evidence="1">
    <location>
        <begin position="185"/>
        <end position="198"/>
    </location>
</feature>
<dbReference type="EMBL" id="JAESVG020000009">
    <property type="protein sequence ID" value="KAG8624673.1"/>
    <property type="molecule type" value="Genomic_DNA"/>
</dbReference>
<evidence type="ECO:0000313" key="2">
    <source>
        <dbReference type="EMBL" id="KAG8624673.1"/>
    </source>
</evidence>
<feature type="compositionally biased region" description="Basic and acidic residues" evidence="1">
    <location>
        <begin position="293"/>
        <end position="303"/>
    </location>
</feature>
<feature type="compositionally biased region" description="Basic and acidic residues" evidence="1">
    <location>
        <begin position="156"/>
        <end position="176"/>
    </location>
</feature>
<dbReference type="OrthoDB" id="5348404at2759"/>
<evidence type="ECO:0000256" key="1">
    <source>
        <dbReference type="SAM" id="MobiDB-lite"/>
    </source>
</evidence>
<evidence type="ECO:0000313" key="3">
    <source>
        <dbReference type="Proteomes" id="UP000809789"/>
    </source>
</evidence>
<feature type="compositionally biased region" description="Low complexity" evidence="1">
    <location>
        <begin position="38"/>
        <end position="47"/>
    </location>
</feature>
<protein>
    <submittedName>
        <fullName evidence="2">Uncharacterized protein</fullName>
    </submittedName>
</protein>
<dbReference type="AlphaFoldDB" id="A0A8K0PEX4"/>
<dbReference type="Proteomes" id="UP000809789">
    <property type="component" value="Unassembled WGS sequence"/>
</dbReference>
<feature type="compositionally biased region" description="Low complexity" evidence="1">
    <location>
        <begin position="274"/>
        <end position="285"/>
    </location>
</feature>
<feature type="region of interest" description="Disordered" evidence="1">
    <location>
        <begin position="253"/>
        <end position="309"/>
    </location>
</feature>
<proteinExistence type="predicted"/>
<accession>A0A8K0PEX4</accession>